<organism evidence="7 8">
    <name type="scientific">Anaerolinea thermophila (strain DSM 14523 / JCM 11388 / NBRC 100420 / UNI-1)</name>
    <dbReference type="NCBI Taxonomy" id="926569"/>
    <lineage>
        <taxon>Bacteria</taxon>
        <taxon>Bacillati</taxon>
        <taxon>Chloroflexota</taxon>
        <taxon>Anaerolineae</taxon>
        <taxon>Anaerolineales</taxon>
        <taxon>Anaerolineaceae</taxon>
        <taxon>Anaerolinea</taxon>
    </lineage>
</organism>
<dbReference type="InterPro" id="IPR017853">
    <property type="entry name" value="GH"/>
</dbReference>
<dbReference type="InterPro" id="IPR013783">
    <property type="entry name" value="Ig-like_fold"/>
</dbReference>
<feature type="domain" description="Glycosyl hydrolase family 13 catalytic" evidence="6">
    <location>
        <begin position="157"/>
        <end position="565"/>
    </location>
</feature>
<protein>
    <submittedName>
        <fullName evidence="7">Glycogen debranching enzyme</fullName>
        <ecNumber evidence="7">3.2.1.-</ecNumber>
    </submittedName>
</protein>
<feature type="region of interest" description="Disordered" evidence="5">
    <location>
        <begin position="463"/>
        <end position="489"/>
    </location>
</feature>
<dbReference type="Pfam" id="PF02922">
    <property type="entry name" value="CBM_48"/>
    <property type="match status" value="1"/>
</dbReference>
<evidence type="ECO:0000313" key="7">
    <source>
        <dbReference type="EMBL" id="BAJ62555.1"/>
    </source>
</evidence>
<dbReference type="CDD" id="cd02856">
    <property type="entry name" value="E_set_GDE_Isoamylase_N"/>
    <property type="match status" value="1"/>
</dbReference>
<dbReference type="GO" id="GO:0004135">
    <property type="term" value="F:amylo-alpha-1,6-glucosidase activity"/>
    <property type="evidence" value="ECO:0007669"/>
    <property type="project" value="InterPro"/>
</dbReference>
<dbReference type="Gene3D" id="3.20.20.80">
    <property type="entry name" value="Glycosidases"/>
    <property type="match status" value="1"/>
</dbReference>
<dbReference type="STRING" id="926569.ANT_05210"/>
<dbReference type="Gene3D" id="2.60.40.1180">
    <property type="entry name" value="Golgi alpha-mannosidase II"/>
    <property type="match status" value="1"/>
</dbReference>
<dbReference type="EC" id="3.2.1.-" evidence="7"/>
<dbReference type="InterPro" id="IPR011837">
    <property type="entry name" value="Glycogen_debranch_GlgX"/>
</dbReference>
<dbReference type="KEGG" id="atm:ANT_05210"/>
<dbReference type="GO" id="GO:0005980">
    <property type="term" value="P:glycogen catabolic process"/>
    <property type="evidence" value="ECO:0007669"/>
    <property type="project" value="InterPro"/>
</dbReference>
<sequence>MLAILPGRSFPLGATVFPKGVNFSLYSRGSTRVELLLFNSADDAKPADVIPLDPHKNHTFHYWHVFVPGLKAGQIYAYRVDGPYKPEKGLRFDPTKILLDPYGKAVVFPRHYDRKAACQPGDNTPYALKNVVVDTSAYDWNGDYPLHRPFARSVIYEMHLAGFTRHPNSGVTEEKRGTFAGLIEKIPYLVELGITAVELLPVYAFDPLDAPPGLSNYWGYSPISFFALHPFYSSRKDPQGVMDEFRDMVKMLHRAGIEVILDVVYNHTTENGAEGPTLSFRGLANDVYYMLDPKDRSRYVNYTGTGNTLNTNHPVVRRMILDSLRYWVSEMHVDGFRFDLASILSRDEHGNPVPNPPVLLDIENDPYLAGTKLIAEAWDAAGLYQVGNFVGDRWREWNGKFRDDIRRWVRGDIGSIYAFPNRMLASPDLYGHEEKEPDQSINFITCHDGFTLNDLVTYEQKHNEANGEGNRDGHNENLSCNHGVEGPSKDPEIEALRERQIKNFFAYALLALGAPMIQMGDEVRRTQRGNNNAYCQDNEISWFDWSLVEKHADLLRFVRELIRFRLHFASDPEDDFKSLSQILQEARITLHGTHLNQPDWSPHSHSLAMTVSNGGGKRFIHMIFNAYHDPLTFELPALANGGRWRRVLDTSQPSPDDLIPPFRAPRVHSTHYRAEGRSVVVLVADLDEN</sequence>
<evidence type="ECO:0000313" key="8">
    <source>
        <dbReference type="Proteomes" id="UP000008922"/>
    </source>
</evidence>
<dbReference type="OrthoDB" id="9761875at2"/>
<dbReference type="SUPFAM" id="SSF51011">
    <property type="entry name" value="Glycosyl hydrolase domain"/>
    <property type="match status" value="1"/>
</dbReference>
<keyword evidence="2 7" id="KW-0378">Hydrolase</keyword>
<dbReference type="InterPro" id="IPR013780">
    <property type="entry name" value="Glyco_hydro_b"/>
</dbReference>
<dbReference type="InterPro" id="IPR004193">
    <property type="entry name" value="Glyco_hydro_13_N"/>
</dbReference>
<dbReference type="Proteomes" id="UP000008922">
    <property type="component" value="Chromosome"/>
</dbReference>
<evidence type="ECO:0000256" key="2">
    <source>
        <dbReference type="ARBA" id="ARBA00022801"/>
    </source>
</evidence>
<dbReference type="GO" id="GO:0019156">
    <property type="term" value="F:isoamylase activity"/>
    <property type="evidence" value="ECO:0007669"/>
    <property type="project" value="UniProtKB-ARBA"/>
</dbReference>
<dbReference type="AlphaFoldDB" id="E8N110"/>
<dbReference type="CDD" id="cd11326">
    <property type="entry name" value="AmyAc_Glg_debranch"/>
    <property type="match status" value="1"/>
</dbReference>
<evidence type="ECO:0000256" key="3">
    <source>
        <dbReference type="ARBA" id="ARBA00022946"/>
    </source>
</evidence>
<evidence type="ECO:0000256" key="1">
    <source>
        <dbReference type="ARBA" id="ARBA00008061"/>
    </source>
</evidence>
<dbReference type="EMBL" id="AP012029">
    <property type="protein sequence ID" value="BAJ62555.1"/>
    <property type="molecule type" value="Genomic_DNA"/>
</dbReference>
<evidence type="ECO:0000259" key="6">
    <source>
        <dbReference type="SMART" id="SM00642"/>
    </source>
</evidence>
<dbReference type="Pfam" id="PF00128">
    <property type="entry name" value="Alpha-amylase"/>
    <property type="match status" value="1"/>
</dbReference>
<dbReference type="PANTHER" id="PTHR43002">
    <property type="entry name" value="GLYCOGEN DEBRANCHING ENZYME"/>
    <property type="match status" value="1"/>
</dbReference>
<dbReference type="InterPro" id="IPR048650">
    <property type="entry name" value="ISOA1-3-like_C"/>
</dbReference>
<dbReference type="SUPFAM" id="SSF81296">
    <property type="entry name" value="E set domains"/>
    <property type="match status" value="1"/>
</dbReference>
<keyword evidence="3" id="KW-0809">Transit peptide</keyword>
<dbReference type="SMART" id="SM00642">
    <property type="entry name" value="Aamy"/>
    <property type="match status" value="1"/>
</dbReference>
<dbReference type="eggNOG" id="COG1523">
    <property type="taxonomic scope" value="Bacteria"/>
</dbReference>
<dbReference type="InParanoid" id="E8N110"/>
<name>E8N110_ANATU</name>
<dbReference type="FunCoup" id="E8N110">
    <property type="interactions" value="130"/>
</dbReference>
<dbReference type="InterPro" id="IPR006047">
    <property type="entry name" value="GH13_cat_dom"/>
</dbReference>
<keyword evidence="4 7" id="KW-0326">Glycosidase</keyword>
<dbReference type="HOGENOM" id="CLU_011725_1_1_0"/>
<evidence type="ECO:0000256" key="5">
    <source>
        <dbReference type="SAM" id="MobiDB-lite"/>
    </source>
</evidence>
<reference evidence="7 8" key="1">
    <citation type="submission" date="2010-12" db="EMBL/GenBank/DDBJ databases">
        <title>Whole genome sequence of Anaerolinea thermophila UNI-1.</title>
        <authorList>
            <person name="Narita-Yamada S."/>
            <person name="Kishi E."/>
            <person name="Watanabe Y."/>
            <person name="Takasaki K."/>
            <person name="Ankai A."/>
            <person name="Oguchi A."/>
            <person name="Fukui S."/>
            <person name="Takahashi M."/>
            <person name="Yashiro I."/>
            <person name="Hosoyama A."/>
            <person name="Sekiguchi Y."/>
            <person name="Hanada S."/>
            <person name="Fujita N."/>
        </authorList>
    </citation>
    <scope>NUCLEOTIDE SEQUENCE [LARGE SCALE GENOMIC DNA]</scope>
    <source>
        <strain evidence="8">DSM 14523 / JCM 11388 / NBRC 100420 / UNI-1</strain>
    </source>
</reference>
<proteinExistence type="inferred from homology"/>
<dbReference type="SUPFAM" id="SSF51445">
    <property type="entry name" value="(Trans)glycosidases"/>
    <property type="match status" value="1"/>
</dbReference>
<comment type="similarity">
    <text evidence="1">Belongs to the glycosyl hydrolase 13 family.</text>
</comment>
<dbReference type="InterPro" id="IPR044505">
    <property type="entry name" value="GlgX_Isoamylase_N_E_set"/>
</dbReference>
<dbReference type="InterPro" id="IPR014756">
    <property type="entry name" value="Ig_E-set"/>
</dbReference>
<dbReference type="NCBIfam" id="TIGR02100">
    <property type="entry name" value="glgX_debranch"/>
    <property type="match status" value="1"/>
</dbReference>
<feature type="compositionally biased region" description="Basic and acidic residues" evidence="5">
    <location>
        <begin position="463"/>
        <end position="475"/>
    </location>
</feature>
<keyword evidence="8" id="KW-1185">Reference proteome</keyword>
<gene>
    <name evidence="7" type="primary">glgX</name>
    <name evidence="7" type="ordered locus">ANT_05210</name>
</gene>
<accession>E8N110</accession>
<dbReference type="Pfam" id="PF21156">
    <property type="entry name" value="ISOA1-3_C"/>
    <property type="match status" value="1"/>
</dbReference>
<dbReference type="Gene3D" id="2.60.40.10">
    <property type="entry name" value="Immunoglobulins"/>
    <property type="match status" value="1"/>
</dbReference>
<evidence type="ECO:0000256" key="4">
    <source>
        <dbReference type="ARBA" id="ARBA00023295"/>
    </source>
</evidence>
<dbReference type="RefSeq" id="WP_013558951.1">
    <property type="nucleotide sequence ID" value="NC_014960.1"/>
</dbReference>